<dbReference type="Pfam" id="PF04921">
    <property type="entry name" value="XAP5"/>
    <property type="match status" value="1"/>
</dbReference>
<feature type="compositionally biased region" description="Basic residues" evidence="2">
    <location>
        <begin position="99"/>
        <end position="109"/>
    </location>
</feature>
<gene>
    <name evidence="4" type="ORF">L873DRAFT_1817915</name>
</gene>
<feature type="compositionally biased region" description="Acidic residues" evidence="2">
    <location>
        <begin position="116"/>
        <end position="132"/>
    </location>
</feature>
<dbReference type="Proteomes" id="UP000276215">
    <property type="component" value="Unassembled WGS sequence"/>
</dbReference>
<accession>A0A3N4J746</accession>
<keyword evidence="5" id="KW-1185">Reference proteome</keyword>
<sequence>MSDPSTSTTTPPSRFVANTETLEDALKTQTVGLVHLSEFKKRRVELAEQRDREAAEKLQPIRNNGAANSSREGSETPTAGGSGTGGSGTGGAGGGVAGKRGKKRRKVVKGKLSFAGEDDGDDVATATDDGDGGDSSSAAPTRAGSEDNNNKSGGEEDEGKKRKVNPKLGLPPPKVLTKNTLLREAQERETLRREFLALQEKIKNEEINIPFVFYDGTNVAPPTGEGVTVKKGEAVWLFLERARRMSGRREWLRVSVDDLLLVRGEVIIPHHFEFYYFIVNRTMGPNGLLFDFPSSTSPAPQPCTVNPNRDDPTMTKVVDRRWYERNKHIFPASVWTEFDPNMDYSNMVRRDMGGNAFFFG</sequence>
<reference evidence="4 5" key="1">
    <citation type="journal article" date="2018" name="Nat. Ecol. Evol.">
        <title>Pezizomycetes genomes reveal the molecular basis of ectomycorrhizal truffle lifestyle.</title>
        <authorList>
            <person name="Murat C."/>
            <person name="Payen T."/>
            <person name="Noel B."/>
            <person name="Kuo A."/>
            <person name="Morin E."/>
            <person name="Chen J."/>
            <person name="Kohler A."/>
            <person name="Krizsan K."/>
            <person name="Balestrini R."/>
            <person name="Da Silva C."/>
            <person name="Montanini B."/>
            <person name="Hainaut M."/>
            <person name="Levati E."/>
            <person name="Barry K.W."/>
            <person name="Belfiori B."/>
            <person name="Cichocki N."/>
            <person name="Clum A."/>
            <person name="Dockter R.B."/>
            <person name="Fauchery L."/>
            <person name="Guy J."/>
            <person name="Iotti M."/>
            <person name="Le Tacon F."/>
            <person name="Lindquist E.A."/>
            <person name="Lipzen A."/>
            <person name="Malagnac F."/>
            <person name="Mello A."/>
            <person name="Molinier V."/>
            <person name="Miyauchi S."/>
            <person name="Poulain J."/>
            <person name="Riccioni C."/>
            <person name="Rubini A."/>
            <person name="Sitrit Y."/>
            <person name="Splivallo R."/>
            <person name="Traeger S."/>
            <person name="Wang M."/>
            <person name="Zifcakova L."/>
            <person name="Wipf D."/>
            <person name="Zambonelli A."/>
            <person name="Paolocci F."/>
            <person name="Nowrousian M."/>
            <person name="Ottonello S."/>
            <person name="Baldrian P."/>
            <person name="Spatafora J.W."/>
            <person name="Henrissat B."/>
            <person name="Nagy L.G."/>
            <person name="Aury J.M."/>
            <person name="Wincker P."/>
            <person name="Grigoriev I.V."/>
            <person name="Bonfante P."/>
            <person name="Martin F.M."/>
        </authorList>
    </citation>
    <scope>NUCLEOTIDE SEQUENCE [LARGE SCALE GENOMIC DNA]</scope>
    <source>
        <strain evidence="4 5">120613-1</strain>
    </source>
</reference>
<dbReference type="AlphaFoldDB" id="A0A3N4J746"/>
<evidence type="ECO:0000256" key="2">
    <source>
        <dbReference type="SAM" id="MobiDB-lite"/>
    </source>
</evidence>
<dbReference type="GO" id="GO:0005634">
    <property type="term" value="C:nucleus"/>
    <property type="evidence" value="ECO:0007669"/>
    <property type="project" value="InterPro"/>
</dbReference>
<proteinExistence type="predicted"/>
<dbReference type="EMBL" id="ML120477">
    <property type="protein sequence ID" value="RPA92270.1"/>
    <property type="molecule type" value="Genomic_DNA"/>
</dbReference>
<name>A0A3N4J746_9PEZI</name>
<evidence type="ECO:0000313" key="4">
    <source>
        <dbReference type="EMBL" id="RPA92270.1"/>
    </source>
</evidence>
<dbReference type="InterPro" id="IPR007005">
    <property type="entry name" value="XAP5"/>
</dbReference>
<feature type="domain" description="FAM50A/XAP5 C-terminal" evidence="3">
    <location>
        <begin position="205"/>
        <end position="348"/>
    </location>
</feature>
<dbReference type="PANTHER" id="PTHR12722:SF0">
    <property type="entry name" value="PROTEIN FAM50A"/>
    <property type="match status" value="1"/>
</dbReference>
<dbReference type="STRING" id="1336337.A0A3N4J746"/>
<dbReference type="InterPro" id="IPR048337">
    <property type="entry name" value="FAM50A/XAP5_C"/>
</dbReference>
<evidence type="ECO:0000313" key="5">
    <source>
        <dbReference type="Proteomes" id="UP000276215"/>
    </source>
</evidence>
<feature type="compositionally biased region" description="Gly residues" evidence="2">
    <location>
        <begin position="80"/>
        <end position="98"/>
    </location>
</feature>
<dbReference type="OrthoDB" id="1562195at2759"/>
<dbReference type="GO" id="GO:0006325">
    <property type="term" value="P:chromatin organization"/>
    <property type="evidence" value="ECO:0007669"/>
    <property type="project" value="TreeGrafter"/>
</dbReference>
<feature type="compositionally biased region" description="Polar residues" evidence="2">
    <location>
        <begin position="61"/>
        <end position="77"/>
    </location>
</feature>
<protein>
    <submittedName>
        <fullName evidence="4">XAP5-domain-containing protein</fullName>
    </submittedName>
</protein>
<evidence type="ECO:0000256" key="1">
    <source>
        <dbReference type="SAM" id="Coils"/>
    </source>
</evidence>
<evidence type="ECO:0000259" key="3">
    <source>
        <dbReference type="Pfam" id="PF04921"/>
    </source>
</evidence>
<organism evidence="4 5">
    <name type="scientific">Choiromyces venosus 120613-1</name>
    <dbReference type="NCBI Taxonomy" id="1336337"/>
    <lineage>
        <taxon>Eukaryota</taxon>
        <taxon>Fungi</taxon>
        <taxon>Dikarya</taxon>
        <taxon>Ascomycota</taxon>
        <taxon>Pezizomycotina</taxon>
        <taxon>Pezizomycetes</taxon>
        <taxon>Pezizales</taxon>
        <taxon>Tuberaceae</taxon>
        <taxon>Choiromyces</taxon>
    </lineage>
</organism>
<feature type="region of interest" description="Disordered" evidence="2">
    <location>
        <begin position="48"/>
        <end position="175"/>
    </location>
</feature>
<keyword evidence="1" id="KW-0175">Coiled coil</keyword>
<dbReference type="PANTHER" id="PTHR12722">
    <property type="entry name" value="XAP-5 PROTEIN-RELATED"/>
    <property type="match status" value="1"/>
</dbReference>
<feature type="coiled-coil region" evidence="1">
    <location>
        <begin position="181"/>
        <end position="208"/>
    </location>
</feature>